<keyword evidence="2 4" id="KW-0238">DNA-binding</keyword>
<comment type="caution">
    <text evidence="6">The sequence shown here is derived from an EMBL/GenBank/DDBJ whole genome shotgun (WGS) entry which is preliminary data.</text>
</comment>
<gene>
    <name evidence="6" type="ORF">L5G33_10275</name>
</gene>
<evidence type="ECO:0000256" key="3">
    <source>
        <dbReference type="ARBA" id="ARBA00023163"/>
    </source>
</evidence>
<evidence type="ECO:0000256" key="2">
    <source>
        <dbReference type="ARBA" id="ARBA00023125"/>
    </source>
</evidence>
<keyword evidence="3" id="KW-0804">Transcription</keyword>
<dbReference type="EMBL" id="JAKKOR010000007">
    <property type="protein sequence ID" value="MCF8588845.1"/>
    <property type="molecule type" value="Genomic_DNA"/>
</dbReference>
<evidence type="ECO:0000313" key="6">
    <source>
        <dbReference type="EMBL" id="MCF8588845.1"/>
    </source>
</evidence>
<keyword evidence="1" id="KW-0805">Transcription regulation</keyword>
<keyword evidence="7" id="KW-1185">Reference proteome</keyword>
<evidence type="ECO:0000256" key="1">
    <source>
        <dbReference type="ARBA" id="ARBA00023015"/>
    </source>
</evidence>
<evidence type="ECO:0000313" key="7">
    <source>
        <dbReference type="Proteomes" id="UP001200110"/>
    </source>
</evidence>
<dbReference type="InterPro" id="IPR001647">
    <property type="entry name" value="HTH_TetR"/>
</dbReference>
<name>A0ABS9ITF2_9ACTN</name>
<dbReference type="PRINTS" id="PR00455">
    <property type="entry name" value="HTHTETR"/>
</dbReference>
<feature type="DNA-binding region" description="H-T-H motif" evidence="4">
    <location>
        <begin position="32"/>
        <end position="51"/>
    </location>
</feature>
<dbReference type="PANTHER" id="PTHR30055:SF234">
    <property type="entry name" value="HTH-TYPE TRANSCRIPTIONAL REGULATOR BETI"/>
    <property type="match status" value="1"/>
</dbReference>
<feature type="domain" description="HTH tetR-type" evidence="5">
    <location>
        <begin position="9"/>
        <end position="69"/>
    </location>
</feature>
<evidence type="ECO:0000256" key="4">
    <source>
        <dbReference type="PROSITE-ProRule" id="PRU00335"/>
    </source>
</evidence>
<dbReference type="RefSeq" id="WP_236998075.1">
    <property type="nucleotide sequence ID" value="NZ_JAKKOR010000007.1"/>
</dbReference>
<dbReference type="Pfam" id="PF00440">
    <property type="entry name" value="TetR_N"/>
    <property type="match status" value="1"/>
</dbReference>
<dbReference type="Proteomes" id="UP001200110">
    <property type="component" value="Unassembled WGS sequence"/>
</dbReference>
<organism evidence="6 7">
    <name type="scientific">Gordonia liuliyuniae</name>
    <dbReference type="NCBI Taxonomy" id="2911517"/>
    <lineage>
        <taxon>Bacteria</taxon>
        <taxon>Bacillati</taxon>
        <taxon>Actinomycetota</taxon>
        <taxon>Actinomycetes</taxon>
        <taxon>Mycobacteriales</taxon>
        <taxon>Gordoniaceae</taxon>
        <taxon>Gordonia</taxon>
    </lineage>
</organism>
<protein>
    <submittedName>
        <fullName evidence="6">TetR/AcrR family transcriptional regulator</fullName>
    </submittedName>
</protein>
<reference evidence="6 7" key="1">
    <citation type="submission" date="2022-01" db="EMBL/GenBank/DDBJ databases">
        <authorList>
            <person name="Huang Y."/>
        </authorList>
    </citation>
    <scope>NUCLEOTIDE SEQUENCE [LARGE SCALE GENOMIC DNA]</scope>
    <source>
        <strain evidence="6 7">HY366</strain>
    </source>
</reference>
<dbReference type="InterPro" id="IPR050109">
    <property type="entry name" value="HTH-type_TetR-like_transc_reg"/>
</dbReference>
<dbReference type="Gene3D" id="1.10.357.10">
    <property type="entry name" value="Tetracycline Repressor, domain 2"/>
    <property type="match status" value="1"/>
</dbReference>
<accession>A0ABS9ITF2</accession>
<sequence length="189" mass="21448">MATTSNISGSTRDRIVEIATELFLTRGYVESPLSAIAAEAGITKASLYYHFPSKDSLLMAIVEPLLQRIDAFLAETPARYDEFEDRWRFVMTYGALLQSDRRVITLLSKRSWELDDNGLDERFRQHIERAIELATPPGADAETRVRVMLGMDILQREFTYAHGRIPLADVDDQSRQEIAVDVIRGLLQS</sequence>
<dbReference type="SUPFAM" id="SSF46689">
    <property type="entry name" value="Homeodomain-like"/>
    <property type="match status" value="1"/>
</dbReference>
<dbReference type="PROSITE" id="PS50977">
    <property type="entry name" value="HTH_TETR_2"/>
    <property type="match status" value="1"/>
</dbReference>
<evidence type="ECO:0000259" key="5">
    <source>
        <dbReference type="PROSITE" id="PS50977"/>
    </source>
</evidence>
<proteinExistence type="predicted"/>
<dbReference type="PANTHER" id="PTHR30055">
    <property type="entry name" value="HTH-TYPE TRANSCRIPTIONAL REGULATOR RUTR"/>
    <property type="match status" value="1"/>
</dbReference>
<dbReference type="InterPro" id="IPR009057">
    <property type="entry name" value="Homeodomain-like_sf"/>
</dbReference>